<proteinExistence type="predicted"/>
<sequence>MLLTLIIIGSLLLLIGGISGGLETLPEEFET</sequence>
<protein>
    <submittedName>
        <fullName evidence="1">Uncharacterized protein</fullName>
    </submittedName>
</protein>
<organism evidence="1">
    <name type="scientific">marine sediment metagenome</name>
    <dbReference type="NCBI Taxonomy" id="412755"/>
    <lineage>
        <taxon>unclassified sequences</taxon>
        <taxon>metagenomes</taxon>
        <taxon>ecological metagenomes</taxon>
    </lineage>
</organism>
<accession>A0A0F9T8F3</accession>
<gene>
    <name evidence="1" type="ORF">LCGC14_0360490</name>
</gene>
<dbReference type="EMBL" id="LAZR01000278">
    <property type="protein sequence ID" value="KKN77490.1"/>
    <property type="molecule type" value="Genomic_DNA"/>
</dbReference>
<evidence type="ECO:0000313" key="1">
    <source>
        <dbReference type="EMBL" id="KKN77490.1"/>
    </source>
</evidence>
<reference evidence="1" key="1">
    <citation type="journal article" date="2015" name="Nature">
        <title>Complex archaea that bridge the gap between prokaryotes and eukaryotes.</title>
        <authorList>
            <person name="Spang A."/>
            <person name="Saw J.H."/>
            <person name="Jorgensen S.L."/>
            <person name="Zaremba-Niedzwiedzka K."/>
            <person name="Martijn J."/>
            <person name="Lind A.E."/>
            <person name="van Eijk R."/>
            <person name="Schleper C."/>
            <person name="Guy L."/>
            <person name="Ettema T.J."/>
        </authorList>
    </citation>
    <scope>NUCLEOTIDE SEQUENCE</scope>
</reference>
<name>A0A0F9T8F3_9ZZZZ</name>
<comment type="caution">
    <text evidence="1">The sequence shown here is derived from an EMBL/GenBank/DDBJ whole genome shotgun (WGS) entry which is preliminary data.</text>
</comment>
<dbReference type="AlphaFoldDB" id="A0A0F9T8F3"/>